<evidence type="ECO:0000259" key="1">
    <source>
        <dbReference type="Pfam" id="PF01368"/>
    </source>
</evidence>
<evidence type="ECO:0000313" key="4">
    <source>
        <dbReference type="Proteomes" id="UP001524383"/>
    </source>
</evidence>
<dbReference type="InterPro" id="IPR051673">
    <property type="entry name" value="SSDNA_exonuclease_RecJ"/>
</dbReference>
<dbReference type="SUPFAM" id="SSF64182">
    <property type="entry name" value="DHH phosphoesterases"/>
    <property type="match status" value="1"/>
</dbReference>
<organism evidence="3 4">
    <name type="scientific">Methanocalculus taiwanensis</name>
    <dbReference type="NCBI Taxonomy" id="106207"/>
    <lineage>
        <taxon>Archaea</taxon>
        <taxon>Methanobacteriati</taxon>
        <taxon>Methanobacteriota</taxon>
        <taxon>Stenosarchaea group</taxon>
        <taxon>Methanomicrobia</taxon>
        <taxon>Methanomicrobiales</taxon>
        <taxon>Methanocalculaceae</taxon>
        <taxon>Methanocalculus</taxon>
    </lineage>
</organism>
<feature type="domain" description="DDH" evidence="1">
    <location>
        <begin position="22"/>
        <end position="138"/>
    </location>
</feature>
<dbReference type="GO" id="GO:0004527">
    <property type="term" value="F:exonuclease activity"/>
    <property type="evidence" value="ECO:0007669"/>
    <property type="project" value="UniProtKB-KW"/>
</dbReference>
<reference evidence="3 4" key="1">
    <citation type="submission" date="2019-08" db="EMBL/GenBank/DDBJ databases">
        <authorList>
            <person name="Chen S.-C."/>
            <person name="Lai M.-C."/>
            <person name="You Y.-T."/>
        </authorList>
    </citation>
    <scope>NUCLEOTIDE SEQUENCE [LARGE SCALE GENOMIC DNA]</scope>
    <source>
        <strain evidence="3 4">P2F9704a</strain>
    </source>
</reference>
<dbReference type="AlphaFoldDB" id="A0ABD4TIJ6"/>
<dbReference type="Proteomes" id="UP001524383">
    <property type="component" value="Unassembled WGS sequence"/>
</dbReference>
<dbReference type="Gene3D" id="3.90.1640.30">
    <property type="match status" value="1"/>
</dbReference>
<dbReference type="PANTHER" id="PTHR30255">
    <property type="entry name" value="SINGLE-STRANDED-DNA-SPECIFIC EXONUCLEASE RECJ"/>
    <property type="match status" value="1"/>
</dbReference>
<evidence type="ECO:0000259" key="2">
    <source>
        <dbReference type="Pfam" id="PF02272"/>
    </source>
</evidence>
<accession>A0ABD4TIJ6</accession>
<gene>
    <name evidence="3" type="ORF">FTO68_05890</name>
</gene>
<dbReference type="Pfam" id="PF01368">
    <property type="entry name" value="DHH"/>
    <property type="match status" value="1"/>
</dbReference>
<proteinExistence type="predicted"/>
<dbReference type="RefSeq" id="WP_255332461.1">
    <property type="nucleotide sequence ID" value="NZ_VOTZ01000010.1"/>
</dbReference>
<comment type="caution">
    <text evidence="3">The sequence shown here is derived from an EMBL/GenBank/DDBJ whole genome shotgun (WGS) entry which is preliminary data.</text>
</comment>
<dbReference type="PANTHER" id="PTHR30255:SF2">
    <property type="entry name" value="SINGLE-STRANDED-DNA-SPECIFIC EXONUCLEASE RECJ"/>
    <property type="match status" value="1"/>
</dbReference>
<feature type="domain" description="DHHA1" evidence="2">
    <location>
        <begin position="319"/>
        <end position="402"/>
    </location>
</feature>
<sequence>MPLTPSTELLAQHLKSAGFVEVYAHHDVDGIAAASLLCTALSRIQVPFHLHIRSTIRTEMIPTDCPVLLCDFGSSLSDLPSSVMVIDHHIPSFTGEFHVNPRLYGIDGDRELSTSGAAYYVARELGDNRDCAGLAVLGAIGDRQEFRGANREIVNEGIGNGVISTKPGFMPTGRTLYDSLFLATDPYLPGISGTESVCRDLAGNKDPDISQQEDSLFLSRLVLGVNDEASAEALQRLVADSYHLEREVIPWAPAMAAVIDACGKSGHGGLAVSLCMGDPAGIEEAWSLFSAFRQRIISGMDSTEQIEPGWYRVDDLAVASDIADLLSTDLTQSSPVFVITEDDDFCSVSARTPPGCDLNLDRIVRTAATAVGGSGGGHIRRAGATIPAGKDVLFRQAVIEAISA</sequence>
<name>A0ABD4TIJ6_9EURY</name>
<dbReference type="Pfam" id="PF02272">
    <property type="entry name" value="DHHA1"/>
    <property type="match status" value="1"/>
</dbReference>
<keyword evidence="4" id="KW-1185">Reference proteome</keyword>
<dbReference type="EMBL" id="VOTZ01000010">
    <property type="protein sequence ID" value="MCQ1538516.1"/>
    <property type="molecule type" value="Genomic_DNA"/>
</dbReference>
<evidence type="ECO:0000313" key="3">
    <source>
        <dbReference type="EMBL" id="MCQ1538516.1"/>
    </source>
</evidence>
<dbReference type="InterPro" id="IPR001667">
    <property type="entry name" value="DDH_dom"/>
</dbReference>
<protein>
    <submittedName>
        <fullName evidence="3">DHH family phosphoesterase</fullName>
    </submittedName>
</protein>
<dbReference type="InterPro" id="IPR038763">
    <property type="entry name" value="DHH_sf"/>
</dbReference>
<dbReference type="InterPro" id="IPR003156">
    <property type="entry name" value="DHHA1_dom"/>
</dbReference>